<protein>
    <submittedName>
        <fullName evidence="1">Uncharacterized protein</fullName>
    </submittedName>
</protein>
<keyword evidence="2" id="KW-1185">Reference proteome</keyword>
<organism evidence="1 2">
    <name type="scientific">Lithospermum erythrorhizon</name>
    <name type="common">Purple gromwell</name>
    <name type="synonym">Lithospermum officinale var. erythrorhizon</name>
    <dbReference type="NCBI Taxonomy" id="34254"/>
    <lineage>
        <taxon>Eukaryota</taxon>
        <taxon>Viridiplantae</taxon>
        <taxon>Streptophyta</taxon>
        <taxon>Embryophyta</taxon>
        <taxon>Tracheophyta</taxon>
        <taxon>Spermatophyta</taxon>
        <taxon>Magnoliopsida</taxon>
        <taxon>eudicotyledons</taxon>
        <taxon>Gunneridae</taxon>
        <taxon>Pentapetalae</taxon>
        <taxon>asterids</taxon>
        <taxon>lamiids</taxon>
        <taxon>Boraginales</taxon>
        <taxon>Boraginaceae</taxon>
        <taxon>Boraginoideae</taxon>
        <taxon>Lithospermeae</taxon>
        <taxon>Lithospermum</taxon>
    </lineage>
</organism>
<accession>A0AAV3R2C5</accession>
<reference evidence="1 2" key="1">
    <citation type="submission" date="2024-01" db="EMBL/GenBank/DDBJ databases">
        <title>The complete chloroplast genome sequence of Lithospermum erythrorhizon: insights into the phylogenetic relationship among Boraginaceae species and the maternal lineages of purple gromwells.</title>
        <authorList>
            <person name="Okada T."/>
            <person name="Watanabe K."/>
        </authorList>
    </citation>
    <scope>NUCLEOTIDE SEQUENCE [LARGE SCALE GENOMIC DNA]</scope>
</reference>
<sequence length="82" mass="8726">MPVIDSTEKKVDTNARPSVADLGETTVEELVTKSMLSATNTGDEIIERPSAEAVPNVIGSVVDNIDVTNVDLLNTVDVTQNQ</sequence>
<name>A0AAV3R2C5_LITER</name>
<comment type="caution">
    <text evidence="1">The sequence shown here is derived from an EMBL/GenBank/DDBJ whole genome shotgun (WGS) entry which is preliminary data.</text>
</comment>
<proteinExistence type="predicted"/>
<evidence type="ECO:0000313" key="1">
    <source>
        <dbReference type="EMBL" id="GAA0169386.1"/>
    </source>
</evidence>
<evidence type="ECO:0000313" key="2">
    <source>
        <dbReference type="Proteomes" id="UP001454036"/>
    </source>
</evidence>
<dbReference type="Proteomes" id="UP001454036">
    <property type="component" value="Unassembled WGS sequence"/>
</dbReference>
<dbReference type="EMBL" id="BAABME010006829">
    <property type="protein sequence ID" value="GAA0169386.1"/>
    <property type="molecule type" value="Genomic_DNA"/>
</dbReference>
<gene>
    <name evidence="1" type="ORF">LIER_23888</name>
</gene>
<dbReference type="AlphaFoldDB" id="A0AAV3R2C5"/>